<dbReference type="PROSITE" id="PS51062">
    <property type="entry name" value="RUNT"/>
    <property type="match status" value="1"/>
</dbReference>
<evidence type="ECO:0000256" key="1">
    <source>
        <dbReference type="SAM" id="MobiDB-lite"/>
    </source>
</evidence>
<dbReference type="EMBL" id="CAJPDT010000072">
    <property type="protein sequence ID" value="CAF9933836.1"/>
    <property type="molecule type" value="Genomic_DNA"/>
</dbReference>
<accession>A0A8H3FX20</accession>
<sequence>MARGGGRSGSGRLILNELSQNGEPPQSTLAAQLVSHFTDGKKHPRTQDEETFRQLLREILGTESGQLVRAEPPEMDSDVDCKLIYVIVKAGLERINSDDMFGGKTEMARQAADSLAAINFTVRRNPEVLFVALQVQGPEPRPVGPLYLWLLPKLLALAGSLQDKETTDGLLRVFTTFFVTERKTHVRRMSLHPVSKYVKGCING</sequence>
<dbReference type="OrthoDB" id="381190at2759"/>
<dbReference type="GO" id="GO:0003700">
    <property type="term" value="F:DNA-binding transcription factor activity"/>
    <property type="evidence" value="ECO:0007669"/>
    <property type="project" value="InterPro"/>
</dbReference>
<keyword evidence="3" id="KW-0808">Transferase</keyword>
<feature type="domain" description="Runt" evidence="2">
    <location>
        <begin position="1"/>
        <end position="46"/>
    </location>
</feature>
<keyword evidence="4" id="KW-1185">Reference proteome</keyword>
<comment type="caution">
    <text evidence="3">The sequence shown here is derived from an EMBL/GenBank/DDBJ whole genome shotgun (WGS) entry which is preliminary data.</text>
</comment>
<dbReference type="InterPro" id="IPR013524">
    <property type="entry name" value="Runt_dom"/>
</dbReference>
<name>A0A8H3FX20_9LECA</name>
<protein>
    <submittedName>
        <fullName evidence="3">Serine/threonine-protein kinase M1</fullName>
    </submittedName>
</protein>
<evidence type="ECO:0000313" key="3">
    <source>
        <dbReference type="EMBL" id="CAF9933836.1"/>
    </source>
</evidence>
<evidence type="ECO:0000259" key="2">
    <source>
        <dbReference type="PROSITE" id="PS51062"/>
    </source>
</evidence>
<dbReference type="GO" id="GO:0003677">
    <property type="term" value="F:DNA binding"/>
    <property type="evidence" value="ECO:0007669"/>
    <property type="project" value="InterPro"/>
</dbReference>
<reference evidence="3" key="1">
    <citation type="submission" date="2021-03" db="EMBL/GenBank/DDBJ databases">
        <authorList>
            <person name="Tagirdzhanova G."/>
        </authorList>
    </citation>
    <scope>NUCLEOTIDE SEQUENCE</scope>
</reference>
<keyword evidence="3" id="KW-0418">Kinase</keyword>
<evidence type="ECO:0000313" key="4">
    <source>
        <dbReference type="Proteomes" id="UP000664534"/>
    </source>
</evidence>
<dbReference type="GO" id="GO:0016301">
    <property type="term" value="F:kinase activity"/>
    <property type="evidence" value="ECO:0007669"/>
    <property type="project" value="UniProtKB-KW"/>
</dbReference>
<gene>
    <name evidence="3" type="primary">MEC1_2</name>
    <name evidence="3" type="ORF">IMSHALPRED_009495</name>
</gene>
<dbReference type="Proteomes" id="UP000664534">
    <property type="component" value="Unassembled WGS sequence"/>
</dbReference>
<organism evidence="3 4">
    <name type="scientific">Imshaugia aleurites</name>
    <dbReference type="NCBI Taxonomy" id="172621"/>
    <lineage>
        <taxon>Eukaryota</taxon>
        <taxon>Fungi</taxon>
        <taxon>Dikarya</taxon>
        <taxon>Ascomycota</taxon>
        <taxon>Pezizomycotina</taxon>
        <taxon>Lecanoromycetes</taxon>
        <taxon>OSLEUM clade</taxon>
        <taxon>Lecanoromycetidae</taxon>
        <taxon>Lecanorales</taxon>
        <taxon>Lecanorineae</taxon>
        <taxon>Parmeliaceae</taxon>
        <taxon>Imshaugia</taxon>
    </lineage>
</organism>
<feature type="region of interest" description="Disordered" evidence="1">
    <location>
        <begin position="1"/>
        <end position="25"/>
    </location>
</feature>
<dbReference type="AlphaFoldDB" id="A0A8H3FX20"/>
<proteinExistence type="predicted"/>